<evidence type="ECO:0000256" key="4">
    <source>
        <dbReference type="ARBA" id="ARBA00014464"/>
    </source>
</evidence>
<keyword evidence="6" id="KW-0678">Repressor</keyword>
<dbReference type="InterPro" id="IPR033102">
    <property type="entry name" value="NELFE"/>
</dbReference>
<dbReference type="InterPro" id="IPR035979">
    <property type="entry name" value="RBD_domain_sf"/>
</dbReference>
<accession>A0A8I6SDV2</accession>
<dbReference type="AlphaFoldDB" id="A0A8I6SDV2"/>
<dbReference type="KEGG" id="clec:106674091"/>
<dbReference type="Pfam" id="PF00076">
    <property type="entry name" value="RRM_1"/>
    <property type="match status" value="1"/>
</dbReference>
<dbReference type="GO" id="GO:0034244">
    <property type="term" value="P:negative regulation of transcription elongation by RNA polymerase II"/>
    <property type="evidence" value="ECO:0007669"/>
    <property type="project" value="TreeGrafter"/>
</dbReference>
<comment type="similarity">
    <text evidence="3">Belongs to the RRM NELF-E family.</text>
</comment>
<protein>
    <recommendedName>
        <fullName evidence="4">Negative elongation factor E</fullName>
    </recommendedName>
</protein>
<dbReference type="Gene3D" id="3.30.70.330">
    <property type="match status" value="1"/>
</dbReference>
<keyword evidence="10" id="KW-0539">Nucleus</keyword>
<keyword evidence="8" id="KW-0805">Transcription regulation</keyword>
<evidence type="ECO:0000256" key="7">
    <source>
        <dbReference type="ARBA" id="ARBA00022884"/>
    </source>
</evidence>
<dbReference type="Proteomes" id="UP000494040">
    <property type="component" value="Unassembled WGS sequence"/>
</dbReference>
<dbReference type="GO" id="GO:0005694">
    <property type="term" value="C:chromosome"/>
    <property type="evidence" value="ECO:0007669"/>
    <property type="project" value="UniProtKB-SubCell"/>
</dbReference>
<dbReference type="SUPFAM" id="SSF54928">
    <property type="entry name" value="RNA-binding domain, RBD"/>
    <property type="match status" value="1"/>
</dbReference>
<proteinExistence type="inferred from homology"/>
<reference evidence="14" key="1">
    <citation type="submission" date="2022-01" db="UniProtKB">
        <authorList>
            <consortium name="EnsemblMetazoa"/>
        </authorList>
    </citation>
    <scope>IDENTIFICATION</scope>
</reference>
<feature type="region of interest" description="Disordered" evidence="12">
    <location>
        <begin position="76"/>
        <end position="97"/>
    </location>
</feature>
<evidence type="ECO:0000256" key="11">
    <source>
        <dbReference type="PROSITE-ProRule" id="PRU00176"/>
    </source>
</evidence>
<dbReference type="PANTHER" id="PTHR17250:SF0">
    <property type="entry name" value="NEGATIVE ELONGATION FACTOR E"/>
    <property type="match status" value="1"/>
</dbReference>
<evidence type="ECO:0000256" key="8">
    <source>
        <dbReference type="ARBA" id="ARBA00023015"/>
    </source>
</evidence>
<dbReference type="OrthoDB" id="378874at2759"/>
<dbReference type="SMART" id="SM00360">
    <property type="entry name" value="RRM"/>
    <property type="match status" value="1"/>
</dbReference>
<dbReference type="EnsemblMetazoa" id="XM_014406563.2">
    <property type="protein sequence ID" value="XP_014262049.1"/>
    <property type="gene ID" value="LOC106674091"/>
</dbReference>
<dbReference type="PROSITE" id="PS50102">
    <property type="entry name" value="RRM"/>
    <property type="match status" value="1"/>
</dbReference>
<dbReference type="GeneID" id="106674091"/>
<feature type="domain" description="RRM" evidence="13">
    <location>
        <begin position="148"/>
        <end position="218"/>
    </location>
</feature>
<evidence type="ECO:0000256" key="3">
    <source>
        <dbReference type="ARBA" id="ARBA00006120"/>
    </source>
</evidence>
<evidence type="ECO:0000256" key="5">
    <source>
        <dbReference type="ARBA" id="ARBA00022454"/>
    </source>
</evidence>
<name>A0A8I6SDV2_CIMLE</name>
<evidence type="ECO:0000256" key="9">
    <source>
        <dbReference type="ARBA" id="ARBA00023163"/>
    </source>
</evidence>
<keyword evidence="15" id="KW-1185">Reference proteome</keyword>
<evidence type="ECO:0000256" key="1">
    <source>
        <dbReference type="ARBA" id="ARBA00004123"/>
    </source>
</evidence>
<evidence type="ECO:0000256" key="10">
    <source>
        <dbReference type="ARBA" id="ARBA00023242"/>
    </source>
</evidence>
<keyword evidence="9" id="KW-0804">Transcription</keyword>
<dbReference type="GO" id="GO:0003723">
    <property type="term" value="F:RNA binding"/>
    <property type="evidence" value="ECO:0007669"/>
    <property type="project" value="UniProtKB-UniRule"/>
</dbReference>
<evidence type="ECO:0000256" key="6">
    <source>
        <dbReference type="ARBA" id="ARBA00022491"/>
    </source>
</evidence>
<evidence type="ECO:0000259" key="13">
    <source>
        <dbReference type="PROSITE" id="PS50102"/>
    </source>
</evidence>
<dbReference type="OMA" id="YHESFIP"/>
<evidence type="ECO:0000313" key="14">
    <source>
        <dbReference type="EnsemblMetazoa" id="XP_014262049.1"/>
    </source>
</evidence>
<feature type="region of interest" description="Disordered" evidence="12">
    <location>
        <begin position="123"/>
        <end position="147"/>
    </location>
</feature>
<dbReference type="GO" id="GO:0032021">
    <property type="term" value="C:NELF complex"/>
    <property type="evidence" value="ECO:0007669"/>
    <property type="project" value="InterPro"/>
</dbReference>
<dbReference type="InterPro" id="IPR012677">
    <property type="entry name" value="Nucleotide-bd_a/b_plait_sf"/>
</dbReference>
<evidence type="ECO:0000256" key="2">
    <source>
        <dbReference type="ARBA" id="ARBA00004286"/>
    </source>
</evidence>
<sequence>MVFLHIPPNYTEEEIMLQAKYDKLKRKKKALHVMKVPRQEPERITPVKVPQNDGRDAREIAKKLLKSGAISAIKKTPKRDELSGFKRPGGSSGRKSEALRLSGYHPFAGNIEESRPSIKKLYTSMNKTDDDPDWSPEQKKQSPKVNRSSVFVKGLGVNETLVKRTFSEHGEIANIKIDTEKRQGVVTFKNPESAESCISALNGSVFNGYQLAVSFNNRRPPKSAQDMLSDSQTLADVAVNKDPSRELVIYDDVFF</sequence>
<dbReference type="RefSeq" id="XP_014262049.1">
    <property type="nucleotide sequence ID" value="XM_014406563.2"/>
</dbReference>
<evidence type="ECO:0000313" key="15">
    <source>
        <dbReference type="Proteomes" id="UP000494040"/>
    </source>
</evidence>
<comment type="subcellular location">
    <subcellularLocation>
        <location evidence="2">Chromosome</location>
    </subcellularLocation>
    <subcellularLocation>
        <location evidence="1">Nucleus</location>
    </subcellularLocation>
</comment>
<evidence type="ECO:0000256" key="12">
    <source>
        <dbReference type="SAM" id="MobiDB-lite"/>
    </source>
</evidence>
<dbReference type="InterPro" id="IPR000504">
    <property type="entry name" value="RRM_dom"/>
</dbReference>
<feature type="region of interest" description="Disordered" evidence="12">
    <location>
        <begin position="37"/>
        <end position="56"/>
    </location>
</feature>
<organism evidence="14 15">
    <name type="scientific">Cimex lectularius</name>
    <name type="common">Bed bug</name>
    <name type="synonym">Acanthia lectularia</name>
    <dbReference type="NCBI Taxonomy" id="79782"/>
    <lineage>
        <taxon>Eukaryota</taxon>
        <taxon>Metazoa</taxon>
        <taxon>Ecdysozoa</taxon>
        <taxon>Arthropoda</taxon>
        <taxon>Hexapoda</taxon>
        <taxon>Insecta</taxon>
        <taxon>Pterygota</taxon>
        <taxon>Neoptera</taxon>
        <taxon>Paraneoptera</taxon>
        <taxon>Hemiptera</taxon>
        <taxon>Heteroptera</taxon>
        <taxon>Panheteroptera</taxon>
        <taxon>Cimicomorpha</taxon>
        <taxon>Cimicidae</taxon>
        <taxon>Cimex</taxon>
    </lineage>
</organism>
<dbReference type="PANTHER" id="PTHR17250">
    <property type="entry name" value="NEGATIVE ELONGATION FACTOR E"/>
    <property type="match status" value="1"/>
</dbReference>
<keyword evidence="5" id="KW-0158">Chromosome</keyword>
<keyword evidence="7 11" id="KW-0694">RNA-binding</keyword>